<dbReference type="Proteomes" id="UP000271974">
    <property type="component" value="Unassembled WGS sequence"/>
</dbReference>
<dbReference type="Gene3D" id="3.40.50.1820">
    <property type="entry name" value="alpha/beta hydrolase"/>
    <property type="match status" value="1"/>
</dbReference>
<evidence type="ECO:0000256" key="1">
    <source>
        <dbReference type="ARBA" id="ARBA00005964"/>
    </source>
</evidence>
<name>A0A3S1H0R8_ELYCH</name>
<dbReference type="Pfam" id="PF00135">
    <property type="entry name" value="COesterase"/>
    <property type="match status" value="1"/>
</dbReference>
<organism evidence="3 4">
    <name type="scientific">Elysia chlorotica</name>
    <name type="common">Eastern emerald elysia</name>
    <name type="synonym">Sea slug</name>
    <dbReference type="NCBI Taxonomy" id="188477"/>
    <lineage>
        <taxon>Eukaryota</taxon>
        <taxon>Metazoa</taxon>
        <taxon>Spiralia</taxon>
        <taxon>Lophotrochozoa</taxon>
        <taxon>Mollusca</taxon>
        <taxon>Gastropoda</taxon>
        <taxon>Heterobranchia</taxon>
        <taxon>Euthyneura</taxon>
        <taxon>Panpulmonata</taxon>
        <taxon>Sacoglossa</taxon>
        <taxon>Placobranchoidea</taxon>
        <taxon>Plakobranchidae</taxon>
        <taxon>Elysia</taxon>
    </lineage>
</organism>
<protein>
    <recommendedName>
        <fullName evidence="2">Carboxylesterase type B domain-containing protein</fullName>
    </recommendedName>
</protein>
<evidence type="ECO:0000259" key="2">
    <source>
        <dbReference type="Pfam" id="PF00135"/>
    </source>
</evidence>
<proteinExistence type="inferred from homology"/>
<sequence length="269" mass="29956">MGQPCIVMSLLKQIISEEKESGRLADFSGDSFGFLPEPPAALAAKTDDIVDIPMIVGWTSEDSSWVVPDPEGDGLTYQEFSNALQMSIGTTYPSDQVPALYQKALVHYNMTDPSGLTPYDIRSVGIDISTDVTMKSFIVKEARQFSKAAAGSGAHVFVYEYRHRPSYSVNPAWQLVTHMDEEGMCLGLPNGPSDLSYPQTSHHDRHVSELMTTWWSNFAKYGTPSPDWPKFGHRQDDQQILVIRPQPEVKQFDDHEPVVLWTGSSGLDE</sequence>
<dbReference type="OrthoDB" id="6160934at2759"/>
<evidence type="ECO:0000313" key="4">
    <source>
        <dbReference type="Proteomes" id="UP000271974"/>
    </source>
</evidence>
<keyword evidence="4" id="KW-1185">Reference proteome</keyword>
<comment type="caution">
    <text evidence="3">The sequence shown here is derived from an EMBL/GenBank/DDBJ whole genome shotgun (WGS) entry which is preliminary data.</text>
</comment>
<dbReference type="InterPro" id="IPR029058">
    <property type="entry name" value="AB_hydrolase_fold"/>
</dbReference>
<accession>A0A3S1H0R8</accession>
<feature type="domain" description="Carboxylesterase type B" evidence="2">
    <location>
        <begin position="33"/>
        <end position="259"/>
    </location>
</feature>
<dbReference type="STRING" id="188477.A0A3S1H0R8"/>
<dbReference type="InterPro" id="IPR051093">
    <property type="entry name" value="Neuroligin/BSAL"/>
</dbReference>
<gene>
    <name evidence="3" type="ORF">EGW08_022319</name>
</gene>
<dbReference type="InterPro" id="IPR002018">
    <property type="entry name" value="CarbesteraseB"/>
</dbReference>
<dbReference type="PANTHER" id="PTHR43903">
    <property type="entry name" value="NEUROLIGIN"/>
    <property type="match status" value="1"/>
</dbReference>
<reference evidence="3 4" key="1">
    <citation type="submission" date="2019-01" db="EMBL/GenBank/DDBJ databases">
        <title>A draft genome assembly of the solar-powered sea slug Elysia chlorotica.</title>
        <authorList>
            <person name="Cai H."/>
            <person name="Li Q."/>
            <person name="Fang X."/>
            <person name="Li J."/>
            <person name="Curtis N.E."/>
            <person name="Altenburger A."/>
            <person name="Shibata T."/>
            <person name="Feng M."/>
            <person name="Maeda T."/>
            <person name="Schwartz J.A."/>
            <person name="Shigenobu S."/>
            <person name="Lundholm N."/>
            <person name="Nishiyama T."/>
            <person name="Yang H."/>
            <person name="Hasebe M."/>
            <person name="Li S."/>
            <person name="Pierce S.K."/>
            <person name="Wang J."/>
        </authorList>
    </citation>
    <scope>NUCLEOTIDE SEQUENCE [LARGE SCALE GENOMIC DNA]</scope>
    <source>
        <strain evidence="3">EC2010</strain>
        <tissue evidence="3">Whole organism of an adult</tissue>
    </source>
</reference>
<dbReference type="EMBL" id="RQTK01001535">
    <property type="protein sequence ID" value="RUS69920.1"/>
    <property type="molecule type" value="Genomic_DNA"/>
</dbReference>
<dbReference type="SUPFAM" id="SSF53474">
    <property type="entry name" value="alpha/beta-Hydrolases"/>
    <property type="match status" value="1"/>
</dbReference>
<comment type="similarity">
    <text evidence="1">Belongs to the type-B carboxylesterase/lipase family.</text>
</comment>
<dbReference type="AlphaFoldDB" id="A0A3S1H0R8"/>
<evidence type="ECO:0000313" key="3">
    <source>
        <dbReference type="EMBL" id="RUS69920.1"/>
    </source>
</evidence>